<dbReference type="Proteomes" id="UP001152320">
    <property type="component" value="Chromosome 3"/>
</dbReference>
<name>A0A9Q1CG12_HOLLE</name>
<organism evidence="1 2">
    <name type="scientific">Holothuria leucospilota</name>
    <name type="common">Black long sea cucumber</name>
    <name type="synonym">Mertensiothuria leucospilota</name>
    <dbReference type="NCBI Taxonomy" id="206669"/>
    <lineage>
        <taxon>Eukaryota</taxon>
        <taxon>Metazoa</taxon>
        <taxon>Echinodermata</taxon>
        <taxon>Eleutherozoa</taxon>
        <taxon>Echinozoa</taxon>
        <taxon>Holothuroidea</taxon>
        <taxon>Aspidochirotacea</taxon>
        <taxon>Aspidochirotida</taxon>
        <taxon>Holothuriidae</taxon>
        <taxon>Holothuria</taxon>
    </lineage>
</organism>
<evidence type="ECO:0000313" key="1">
    <source>
        <dbReference type="EMBL" id="KAJ8044703.1"/>
    </source>
</evidence>
<dbReference type="EMBL" id="JAIZAY010000003">
    <property type="protein sequence ID" value="KAJ8044703.1"/>
    <property type="molecule type" value="Genomic_DNA"/>
</dbReference>
<comment type="caution">
    <text evidence="1">The sequence shown here is derived from an EMBL/GenBank/DDBJ whole genome shotgun (WGS) entry which is preliminary data.</text>
</comment>
<sequence>MERWAEHFNSVFNRPSSINNDAIDRLPQVQTNYTLYDLPMEHEVEKAIHQLSCGKAPGSDSIPAEVFKVGGQALIKRRTQLYQLTWKEEQLPQ</sequence>
<reference evidence="1" key="1">
    <citation type="submission" date="2021-10" db="EMBL/GenBank/DDBJ databases">
        <title>Tropical sea cucumber genome reveals ecological adaptation and Cuvierian tubules defense mechanism.</title>
        <authorList>
            <person name="Chen T."/>
        </authorList>
    </citation>
    <scope>NUCLEOTIDE SEQUENCE</scope>
    <source>
        <strain evidence="1">Nanhai2018</strain>
        <tissue evidence="1">Muscle</tissue>
    </source>
</reference>
<evidence type="ECO:0000313" key="2">
    <source>
        <dbReference type="Proteomes" id="UP001152320"/>
    </source>
</evidence>
<proteinExistence type="predicted"/>
<accession>A0A9Q1CG12</accession>
<keyword evidence="2" id="KW-1185">Reference proteome</keyword>
<dbReference type="AlphaFoldDB" id="A0A9Q1CG12"/>
<protein>
    <submittedName>
        <fullName evidence="1">Uncharacterized protein</fullName>
    </submittedName>
</protein>
<gene>
    <name evidence="1" type="ORF">HOLleu_07510</name>
</gene>
<dbReference type="OrthoDB" id="6256499at2759"/>